<evidence type="ECO:0000313" key="2">
    <source>
        <dbReference type="EMBL" id="GAP38436.1"/>
    </source>
</evidence>
<dbReference type="EMBL" id="BBYR01000076">
    <property type="protein sequence ID" value="GAP38436.1"/>
    <property type="molecule type" value="Genomic_DNA"/>
</dbReference>
<reference evidence="2 3" key="2">
    <citation type="journal article" date="2016" name="Science">
        <title>A bacterium that degrades and assimilates poly(ethylene terephthalate).</title>
        <authorList>
            <person name="Yoshida S."/>
            <person name="Hiraga K."/>
            <person name="Takehana T."/>
            <person name="Taniguchi I."/>
            <person name="Yamaji H."/>
            <person name="Maeda Y."/>
            <person name="Toyohara K."/>
            <person name="Miyamoto K."/>
            <person name="Kimura Y."/>
            <person name="Oda K."/>
        </authorList>
    </citation>
    <scope>NUCLEOTIDE SEQUENCE [LARGE SCALE GENOMIC DNA]</scope>
    <source>
        <strain evidence="3">NBRC 110686 / TISTR 2288 / 201-F6</strain>
    </source>
</reference>
<sequence length="42" mass="4587">MPQRTSPSRRGEPVRSPVPPAAGRRPPGHEAALNPKDKSWQS</sequence>
<reference evidence="3" key="1">
    <citation type="submission" date="2015-07" db="EMBL/GenBank/DDBJ databases">
        <title>Discovery of a poly(ethylene terephthalate assimilation.</title>
        <authorList>
            <person name="Yoshida S."/>
            <person name="Hiraga K."/>
            <person name="Takehana T."/>
            <person name="Taniguchi I."/>
            <person name="Yamaji H."/>
            <person name="Maeda Y."/>
            <person name="Toyohara K."/>
            <person name="Miyamoto K."/>
            <person name="Kimura Y."/>
            <person name="Oda K."/>
        </authorList>
    </citation>
    <scope>NUCLEOTIDE SEQUENCE [LARGE SCALE GENOMIC DNA]</scope>
    <source>
        <strain evidence="3">NBRC 110686 / TISTR 2288 / 201-F6</strain>
    </source>
</reference>
<feature type="region of interest" description="Disordered" evidence="1">
    <location>
        <begin position="1"/>
        <end position="42"/>
    </location>
</feature>
<keyword evidence="3" id="KW-1185">Reference proteome</keyword>
<organism evidence="2 3">
    <name type="scientific">Piscinibacter sakaiensis</name>
    <name type="common">Ideonella sakaiensis</name>
    <dbReference type="NCBI Taxonomy" id="1547922"/>
    <lineage>
        <taxon>Bacteria</taxon>
        <taxon>Pseudomonadati</taxon>
        <taxon>Pseudomonadota</taxon>
        <taxon>Betaproteobacteria</taxon>
        <taxon>Burkholderiales</taxon>
        <taxon>Sphaerotilaceae</taxon>
        <taxon>Piscinibacter</taxon>
    </lineage>
</organism>
<evidence type="ECO:0000313" key="3">
    <source>
        <dbReference type="Proteomes" id="UP000037660"/>
    </source>
</evidence>
<gene>
    <name evidence="2" type="ORF">ISF6_4894</name>
</gene>
<proteinExistence type="predicted"/>
<accession>A0A0K8P741</accession>
<dbReference type="Proteomes" id="UP000037660">
    <property type="component" value="Unassembled WGS sequence"/>
</dbReference>
<name>A0A0K8P741_PISS1</name>
<comment type="caution">
    <text evidence="2">The sequence shown here is derived from an EMBL/GenBank/DDBJ whole genome shotgun (WGS) entry which is preliminary data.</text>
</comment>
<protein>
    <submittedName>
        <fullName evidence="2">Uncharacterized protein</fullName>
    </submittedName>
</protein>
<dbReference type="AlphaFoldDB" id="A0A0K8P741"/>
<evidence type="ECO:0000256" key="1">
    <source>
        <dbReference type="SAM" id="MobiDB-lite"/>
    </source>
</evidence>